<comment type="caution">
    <text evidence="2">The sequence shown here is derived from an EMBL/GenBank/DDBJ whole genome shotgun (WGS) entry which is preliminary data.</text>
</comment>
<accession>A0A3A5L1K3</accession>
<sequence>MANQTGIAIVIKAFLPTGRTIDEQFAALSIVKTAHETGDYSALLQASTVEEVKTEQKTRRIEDQTQTTQEPSTEGEQGQGTASEQGGQAPATTTASEAASAKPATETASDADVPEFLKKDKKSKAA</sequence>
<feature type="compositionally biased region" description="Polar residues" evidence="1">
    <location>
        <begin position="64"/>
        <end position="86"/>
    </location>
</feature>
<dbReference type="EMBL" id="QZWZ01000002">
    <property type="protein sequence ID" value="RJT42019.1"/>
    <property type="molecule type" value="Genomic_DNA"/>
</dbReference>
<gene>
    <name evidence="2" type="ORF">D3227_04900</name>
</gene>
<reference evidence="2 3" key="1">
    <citation type="submission" date="2018-09" db="EMBL/GenBank/DDBJ databases">
        <title>Mesorhizobium carmichaelinearum sp. nov. isolated from Carmichaelinea spp. root nodules in New Zealand.</title>
        <authorList>
            <person name="De Meyer S.E."/>
        </authorList>
    </citation>
    <scope>NUCLEOTIDE SEQUENCE [LARGE SCALE GENOMIC DNA]</scope>
    <source>
        <strain evidence="2 3">ICMP19557</strain>
    </source>
</reference>
<dbReference type="Proteomes" id="UP000272706">
    <property type="component" value="Unassembled WGS sequence"/>
</dbReference>
<protein>
    <submittedName>
        <fullName evidence="2">Uncharacterized protein</fullName>
    </submittedName>
</protein>
<name>A0A3A5L1K3_9HYPH</name>
<feature type="compositionally biased region" description="Basic and acidic residues" evidence="1">
    <location>
        <begin position="50"/>
        <end position="63"/>
    </location>
</feature>
<proteinExistence type="predicted"/>
<evidence type="ECO:0000313" key="3">
    <source>
        <dbReference type="Proteomes" id="UP000272706"/>
    </source>
</evidence>
<feature type="region of interest" description="Disordered" evidence="1">
    <location>
        <begin position="50"/>
        <end position="126"/>
    </location>
</feature>
<evidence type="ECO:0000313" key="2">
    <source>
        <dbReference type="EMBL" id="RJT42019.1"/>
    </source>
</evidence>
<evidence type="ECO:0000256" key="1">
    <source>
        <dbReference type="SAM" id="MobiDB-lite"/>
    </source>
</evidence>
<feature type="compositionally biased region" description="Low complexity" evidence="1">
    <location>
        <begin position="89"/>
        <end position="108"/>
    </location>
</feature>
<keyword evidence="3" id="KW-1185">Reference proteome</keyword>
<organism evidence="2 3">
    <name type="scientific">Mesorhizobium waimense</name>
    <dbReference type="NCBI Taxonomy" id="1300307"/>
    <lineage>
        <taxon>Bacteria</taxon>
        <taxon>Pseudomonadati</taxon>
        <taxon>Pseudomonadota</taxon>
        <taxon>Alphaproteobacteria</taxon>
        <taxon>Hyphomicrobiales</taxon>
        <taxon>Phyllobacteriaceae</taxon>
        <taxon>Mesorhizobium</taxon>
    </lineage>
</organism>
<dbReference type="AlphaFoldDB" id="A0A3A5L1K3"/>